<feature type="non-terminal residue" evidence="3">
    <location>
        <position position="200"/>
    </location>
</feature>
<dbReference type="GO" id="GO:0005737">
    <property type="term" value="C:cytoplasm"/>
    <property type="evidence" value="ECO:0007669"/>
    <property type="project" value="TreeGrafter"/>
</dbReference>
<evidence type="ECO:0000256" key="1">
    <source>
        <dbReference type="ARBA" id="ARBA00023239"/>
    </source>
</evidence>
<dbReference type="PANTHER" id="PTHR21240">
    <property type="entry name" value="2-AMINO-3-CARBOXYLMUCONATE-6-SEMIALDEHYDE DECARBOXYLASE"/>
    <property type="match status" value="1"/>
</dbReference>
<dbReference type="InterPro" id="IPR032465">
    <property type="entry name" value="ACMSD"/>
</dbReference>
<name>A0A382S3M6_9ZZZZ</name>
<dbReference type="GO" id="GO:0016787">
    <property type="term" value="F:hydrolase activity"/>
    <property type="evidence" value="ECO:0007669"/>
    <property type="project" value="InterPro"/>
</dbReference>
<proteinExistence type="predicted"/>
<gene>
    <name evidence="3" type="ORF">METZ01_LOCUS357360</name>
</gene>
<dbReference type="SUPFAM" id="SSF51556">
    <property type="entry name" value="Metallo-dependent hydrolases"/>
    <property type="match status" value="1"/>
</dbReference>
<accession>A0A382S3M6</accession>
<dbReference type="AlphaFoldDB" id="A0A382S3M6"/>
<evidence type="ECO:0000313" key="3">
    <source>
        <dbReference type="EMBL" id="SVD04506.1"/>
    </source>
</evidence>
<keyword evidence="1" id="KW-0456">Lyase</keyword>
<dbReference type="GO" id="GO:0019748">
    <property type="term" value="P:secondary metabolic process"/>
    <property type="evidence" value="ECO:0007669"/>
    <property type="project" value="TreeGrafter"/>
</dbReference>
<evidence type="ECO:0000259" key="2">
    <source>
        <dbReference type="Pfam" id="PF04909"/>
    </source>
</evidence>
<dbReference type="InterPro" id="IPR032466">
    <property type="entry name" value="Metal_Hydrolase"/>
</dbReference>
<feature type="domain" description="Amidohydrolase-related" evidence="2">
    <location>
        <begin position="113"/>
        <end position="199"/>
    </location>
</feature>
<dbReference type="PANTHER" id="PTHR21240:SF28">
    <property type="entry name" value="ISO-OROTATE DECARBOXYLASE (EUROFUNG)"/>
    <property type="match status" value="1"/>
</dbReference>
<dbReference type="Pfam" id="PF04909">
    <property type="entry name" value="Amidohydro_2"/>
    <property type="match status" value="1"/>
</dbReference>
<reference evidence="3" key="1">
    <citation type="submission" date="2018-05" db="EMBL/GenBank/DDBJ databases">
        <authorList>
            <person name="Lanie J.A."/>
            <person name="Ng W.-L."/>
            <person name="Kazmierczak K.M."/>
            <person name="Andrzejewski T.M."/>
            <person name="Davidsen T.M."/>
            <person name="Wayne K.J."/>
            <person name="Tettelin H."/>
            <person name="Glass J.I."/>
            <person name="Rusch D."/>
            <person name="Podicherti R."/>
            <person name="Tsui H.-C.T."/>
            <person name="Winkler M.E."/>
        </authorList>
    </citation>
    <scope>NUCLEOTIDE SEQUENCE</scope>
</reference>
<organism evidence="3">
    <name type="scientific">marine metagenome</name>
    <dbReference type="NCBI Taxonomy" id="408172"/>
    <lineage>
        <taxon>unclassified sequences</taxon>
        <taxon>metagenomes</taxon>
        <taxon>ecological metagenomes</taxon>
    </lineage>
</organism>
<dbReference type="EMBL" id="UINC01126187">
    <property type="protein sequence ID" value="SVD04506.1"/>
    <property type="molecule type" value="Genomic_DNA"/>
</dbReference>
<dbReference type="GO" id="GO:0016831">
    <property type="term" value="F:carboxy-lyase activity"/>
    <property type="evidence" value="ECO:0007669"/>
    <property type="project" value="InterPro"/>
</dbReference>
<dbReference type="Gene3D" id="3.20.20.140">
    <property type="entry name" value="Metal-dependent hydrolases"/>
    <property type="match status" value="1"/>
</dbReference>
<protein>
    <recommendedName>
        <fullName evidence="2">Amidohydrolase-related domain-containing protein</fullName>
    </recommendedName>
</protein>
<dbReference type="InterPro" id="IPR006680">
    <property type="entry name" value="Amidohydro-rel"/>
</dbReference>
<sequence>MAKEIVISSDSHVFEPPDLWTQRIDTEFRDRAPHMERVGDVDQLLVEGDQMIAGIGLISNAGARFEAPETISAQGRFDDVHTGGYDPGQHIKDMAIDGVSGEVLYPSQGLFYYKIADSELMSAVFRAYNDWLSDFCSNDPDRLKGIAMINLDDVSDGVRELERSARMGLVGAMISEYPWEARRYAGAEYEAFWMAAQDLN</sequence>